<evidence type="ECO:0000313" key="2">
    <source>
        <dbReference type="Proteomes" id="UP000827872"/>
    </source>
</evidence>
<reference evidence="1" key="1">
    <citation type="submission" date="2021-08" db="EMBL/GenBank/DDBJ databases">
        <title>The first chromosome-level gecko genome reveals the dynamic sex chromosomes of Neotropical dwarf geckos (Sphaerodactylidae: Sphaerodactylus).</title>
        <authorList>
            <person name="Pinto B.J."/>
            <person name="Keating S.E."/>
            <person name="Gamble T."/>
        </authorList>
    </citation>
    <scope>NUCLEOTIDE SEQUENCE</scope>
    <source>
        <strain evidence="1">TG3544</strain>
    </source>
</reference>
<name>A0ACB8G890_9SAUR</name>
<dbReference type="Proteomes" id="UP000827872">
    <property type="component" value="Linkage Group LG01"/>
</dbReference>
<comment type="caution">
    <text evidence="1">The sequence shown here is derived from an EMBL/GenBank/DDBJ whole genome shotgun (WGS) entry which is preliminary data.</text>
</comment>
<keyword evidence="2" id="KW-1185">Reference proteome</keyword>
<dbReference type="EMBL" id="CM037614">
    <property type="protein sequence ID" value="KAH8015791.1"/>
    <property type="molecule type" value="Genomic_DNA"/>
</dbReference>
<proteinExistence type="predicted"/>
<protein>
    <submittedName>
        <fullName evidence="1">Uncharacterized protein</fullName>
    </submittedName>
</protein>
<evidence type="ECO:0000313" key="1">
    <source>
        <dbReference type="EMBL" id="KAH8015791.1"/>
    </source>
</evidence>
<gene>
    <name evidence="1" type="ORF">K3G42_008590</name>
</gene>
<sequence>MKERRGVTFGPCPVPSPPGKTNAPQLFIPGDRWGVPINKKGPLLWRRKKPQKSELRTREAAEGEERSPPQPNLIGPRRFGRVAAAEQQRAKCAKMGAFFLPMGRPSALILYLSSSGGRKTLKIGTAFLVEVERLLGKRGWQFPPLAGRCAHGPDAVPFGAQREEAEDLAPCSLVRRMA</sequence>
<organism evidence="1 2">
    <name type="scientific">Sphaerodactylus townsendi</name>
    <dbReference type="NCBI Taxonomy" id="933632"/>
    <lineage>
        <taxon>Eukaryota</taxon>
        <taxon>Metazoa</taxon>
        <taxon>Chordata</taxon>
        <taxon>Craniata</taxon>
        <taxon>Vertebrata</taxon>
        <taxon>Euteleostomi</taxon>
        <taxon>Lepidosauria</taxon>
        <taxon>Squamata</taxon>
        <taxon>Bifurcata</taxon>
        <taxon>Gekkota</taxon>
        <taxon>Sphaerodactylidae</taxon>
        <taxon>Sphaerodactylus</taxon>
    </lineage>
</organism>
<accession>A0ACB8G890</accession>